<dbReference type="PANTHER" id="PTHR30483">
    <property type="entry name" value="LEUCINE-SPECIFIC-BINDING PROTEIN"/>
    <property type="match status" value="1"/>
</dbReference>
<comment type="similarity">
    <text evidence="1">Belongs to the leucine-binding protein family.</text>
</comment>
<protein>
    <submittedName>
        <fullName evidence="5">Neutral amino acid transport system substrate-binding protein</fullName>
    </submittedName>
</protein>
<name>A0ABU0PPI5_9MICC</name>
<feature type="chain" id="PRO_5047178751" evidence="3">
    <location>
        <begin position="28"/>
        <end position="426"/>
    </location>
</feature>
<evidence type="ECO:0000256" key="3">
    <source>
        <dbReference type="SAM" id="SignalP"/>
    </source>
</evidence>
<proteinExistence type="inferred from homology"/>
<feature type="signal peptide" evidence="3">
    <location>
        <begin position="1"/>
        <end position="27"/>
    </location>
</feature>
<reference evidence="5 6" key="1">
    <citation type="submission" date="2023-07" db="EMBL/GenBank/DDBJ databases">
        <title>Comparative genomics of wheat-associated soil bacteria to identify genetic determinants of phenazine resistance.</title>
        <authorList>
            <person name="Mouncey N."/>
        </authorList>
    </citation>
    <scope>NUCLEOTIDE SEQUENCE [LARGE SCALE GENOMIC DNA]</scope>
    <source>
        <strain evidence="5 6">W1I3</strain>
    </source>
</reference>
<evidence type="ECO:0000313" key="6">
    <source>
        <dbReference type="Proteomes" id="UP001236806"/>
    </source>
</evidence>
<evidence type="ECO:0000256" key="1">
    <source>
        <dbReference type="ARBA" id="ARBA00010062"/>
    </source>
</evidence>
<dbReference type="SUPFAM" id="SSF53822">
    <property type="entry name" value="Periplasmic binding protein-like I"/>
    <property type="match status" value="1"/>
</dbReference>
<evidence type="ECO:0000256" key="2">
    <source>
        <dbReference type="ARBA" id="ARBA00022729"/>
    </source>
</evidence>
<dbReference type="InterPro" id="IPR028081">
    <property type="entry name" value="Leu-bd"/>
</dbReference>
<evidence type="ECO:0000259" key="4">
    <source>
        <dbReference type="Pfam" id="PF13458"/>
    </source>
</evidence>
<organism evidence="5 6">
    <name type="scientific">Pseudarthrobacter siccitolerans</name>
    <dbReference type="NCBI Taxonomy" id="861266"/>
    <lineage>
        <taxon>Bacteria</taxon>
        <taxon>Bacillati</taxon>
        <taxon>Actinomycetota</taxon>
        <taxon>Actinomycetes</taxon>
        <taxon>Micrococcales</taxon>
        <taxon>Micrococcaceae</taxon>
        <taxon>Pseudarthrobacter</taxon>
    </lineage>
</organism>
<sequence length="426" mass="41928">MNTAFLRPVDIRRTVLAAAACSILALAACSGATGNARVEPVEASGDGTLRVGLILDSTGDNAFLNAPQLAAAKLAVQEINAAGGHKGKPVELLPTGSGQDAAGQAQALVAAKADVVIGPTDSSHAAAAIDILSRARTPLISPANTAAGLSTANSGGYYFRTAAADVAQGPVLVKLAKDAGANTVAVMYQEGSYGKDLSAAVAASAGEAGLAVAATAGFKPGEAGSAAAAVDRANADAVIVIARDGAQGALAELGNAGVDGKRIILSDGAFARYGSRLPAKSLDGARSVVAGQLPEADFQARLLTVDPGLKDVSFAAEAYDAVTVAALAAARAQDDAGRSIAANLIAASGGTVEGSTGKPAADACLTYKDCRAGLMSGPDINYDGVSGPVAFDANGDITTATFTVYTYGADNNPAPSGRETAGRAAG</sequence>
<comment type="caution">
    <text evidence="5">The sequence shown here is derived from an EMBL/GenBank/DDBJ whole genome shotgun (WGS) entry which is preliminary data.</text>
</comment>
<accession>A0ABU0PPI5</accession>
<dbReference type="EMBL" id="JAUSXB010000001">
    <property type="protein sequence ID" value="MDQ0675882.1"/>
    <property type="molecule type" value="Genomic_DNA"/>
</dbReference>
<keyword evidence="6" id="KW-1185">Reference proteome</keyword>
<dbReference type="Pfam" id="PF13458">
    <property type="entry name" value="Peripla_BP_6"/>
    <property type="match status" value="1"/>
</dbReference>
<dbReference type="InterPro" id="IPR051010">
    <property type="entry name" value="BCAA_transport"/>
</dbReference>
<keyword evidence="2 3" id="KW-0732">Signal</keyword>
<gene>
    <name evidence="5" type="ORF">QFZ36_003443</name>
</gene>
<dbReference type="Gene3D" id="3.40.50.2300">
    <property type="match status" value="2"/>
</dbReference>
<dbReference type="InterPro" id="IPR028082">
    <property type="entry name" value="Peripla_BP_I"/>
</dbReference>
<dbReference type="PROSITE" id="PS51257">
    <property type="entry name" value="PROKAR_LIPOPROTEIN"/>
    <property type="match status" value="1"/>
</dbReference>
<dbReference type="Proteomes" id="UP001236806">
    <property type="component" value="Unassembled WGS sequence"/>
</dbReference>
<evidence type="ECO:0000313" key="5">
    <source>
        <dbReference type="EMBL" id="MDQ0675882.1"/>
    </source>
</evidence>
<dbReference type="RefSeq" id="WP_306638170.1">
    <property type="nucleotide sequence ID" value="NZ_JAUSXB010000001.1"/>
</dbReference>
<feature type="domain" description="Leucine-binding protein" evidence="4">
    <location>
        <begin position="48"/>
        <end position="358"/>
    </location>
</feature>
<dbReference type="PANTHER" id="PTHR30483:SF6">
    <property type="entry name" value="PERIPLASMIC BINDING PROTEIN OF ABC TRANSPORTER FOR NATURAL AMINO ACIDS"/>
    <property type="match status" value="1"/>
</dbReference>